<organism evidence="7">
    <name type="scientific">marine metagenome</name>
    <dbReference type="NCBI Taxonomy" id="408172"/>
    <lineage>
        <taxon>unclassified sequences</taxon>
        <taxon>metagenomes</taxon>
        <taxon>ecological metagenomes</taxon>
    </lineage>
</organism>
<feature type="transmembrane region" description="Helical" evidence="6">
    <location>
        <begin position="82"/>
        <end position="105"/>
    </location>
</feature>
<keyword evidence="2" id="KW-1003">Cell membrane</keyword>
<accession>A0A381QZK5</accession>
<dbReference type="Pfam" id="PF03626">
    <property type="entry name" value="COX4_pro"/>
    <property type="match status" value="1"/>
</dbReference>
<evidence type="ECO:0000256" key="2">
    <source>
        <dbReference type="ARBA" id="ARBA00022475"/>
    </source>
</evidence>
<keyword evidence="5 6" id="KW-0472">Membrane</keyword>
<keyword evidence="4 6" id="KW-1133">Transmembrane helix</keyword>
<dbReference type="GO" id="GO:0005886">
    <property type="term" value="C:plasma membrane"/>
    <property type="evidence" value="ECO:0007669"/>
    <property type="project" value="UniProtKB-SubCell"/>
</dbReference>
<evidence type="ECO:0000256" key="6">
    <source>
        <dbReference type="SAM" id="Phobius"/>
    </source>
</evidence>
<proteinExistence type="predicted"/>
<dbReference type="AlphaFoldDB" id="A0A381QZK5"/>
<comment type="subcellular location">
    <subcellularLocation>
        <location evidence="1">Cell membrane</location>
        <topology evidence="1">Multi-pass membrane protein</topology>
    </subcellularLocation>
</comment>
<keyword evidence="3 6" id="KW-0812">Transmembrane</keyword>
<dbReference type="EMBL" id="UINC01001611">
    <property type="protein sequence ID" value="SUZ84882.1"/>
    <property type="molecule type" value="Genomic_DNA"/>
</dbReference>
<feature type="transmembrane region" description="Helical" evidence="6">
    <location>
        <begin position="51"/>
        <end position="70"/>
    </location>
</feature>
<sequence length="117" mass="12977">MNTATVSEEEGHEEHHDHGLSDIGYIKVAVLLAILTAVEVATYFFDFGVVEIPSLLILMAVKFQIVVSYFMHLKFDSKVFTYLFLTGLILAMLVFAAMATSMVFWQNPSGCDASAFC</sequence>
<feature type="transmembrane region" description="Helical" evidence="6">
    <location>
        <begin position="25"/>
        <end position="45"/>
    </location>
</feature>
<protein>
    <recommendedName>
        <fullName evidence="8">Cytochrome C oxidase subunit IV</fullName>
    </recommendedName>
</protein>
<reference evidence="7" key="1">
    <citation type="submission" date="2018-05" db="EMBL/GenBank/DDBJ databases">
        <authorList>
            <person name="Lanie J.A."/>
            <person name="Ng W.-L."/>
            <person name="Kazmierczak K.M."/>
            <person name="Andrzejewski T.M."/>
            <person name="Davidsen T.M."/>
            <person name="Wayne K.J."/>
            <person name="Tettelin H."/>
            <person name="Glass J.I."/>
            <person name="Rusch D."/>
            <person name="Podicherti R."/>
            <person name="Tsui H.-C.T."/>
            <person name="Winkler M.E."/>
        </authorList>
    </citation>
    <scope>NUCLEOTIDE SEQUENCE</scope>
</reference>
<dbReference type="InterPro" id="IPR005171">
    <property type="entry name" value="Cyt_c_oxidase_su4_prok"/>
</dbReference>
<name>A0A381QZK5_9ZZZZ</name>
<evidence type="ECO:0000256" key="3">
    <source>
        <dbReference type="ARBA" id="ARBA00022692"/>
    </source>
</evidence>
<evidence type="ECO:0000313" key="7">
    <source>
        <dbReference type="EMBL" id="SUZ84882.1"/>
    </source>
</evidence>
<evidence type="ECO:0008006" key="8">
    <source>
        <dbReference type="Google" id="ProtNLM"/>
    </source>
</evidence>
<evidence type="ECO:0000256" key="4">
    <source>
        <dbReference type="ARBA" id="ARBA00022989"/>
    </source>
</evidence>
<evidence type="ECO:0000256" key="1">
    <source>
        <dbReference type="ARBA" id="ARBA00004651"/>
    </source>
</evidence>
<evidence type="ECO:0000256" key="5">
    <source>
        <dbReference type="ARBA" id="ARBA00023136"/>
    </source>
</evidence>
<gene>
    <name evidence="7" type="ORF">METZ01_LOCUS37736</name>
</gene>